<keyword evidence="7" id="KW-0963">Cytoplasm</keyword>
<keyword evidence="14" id="KW-0030">Aminoacyl-tRNA synthetase</keyword>
<evidence type="ECO:0000256" key="16">
    <source>
        <dbReference type="ARBA" id="ARBA00049255"/>
    </source>
</evidence>
<comment type="cofactor">
    <cofactor evidence="1">
        <name>Mg(2+)</name>
        <dbReference type="ChEBI" id="CHEBI:18420"/>
    </cofactor>
</comment>
<dbReference type="GO" id="GO:0005737">
    <property type="term" value="C:cytoplasm"/>
    <property type="evidence" value="ECO:0007669"/>
    <property type="project" value="UniProtKB-SubCell"/>
</dbReference>
<evidence type="ECO:0000256" key="3">
    <source>
        <dbReference type="ARBA" id="ARBA00010207"/>
    </source>
</evidence>
<dbReference type="AlphaFoldDB" id="A0A381U0N4"/>
<dbReference type="InterPro" id="IPR004529">
    <property type="entry name" value="Phe-tRNA-synth_IIc_asu"/>
</dbReference>
<keyword evidence="13" id="KW-0648">Protein biosynthesis</keyword>
<evidence type="ECO:0000256" key="4">
    <source>
        <dbReference type="ARBA" id="ARBA00011209"/>
    </source>
</evidence>
<evidence type="ECO:0000256" key="1">
    <source>
        <dbReference type="ARBA" id="ARBA00001946"/>
    </source>
</evidence>
<accession>A0A381U0N4</accession>
<evidence type="ECO:0000256" key="12">
    <source>
        <dbReference type="ARBA" id="ARBA00022842"/>
    </source>
</evidence>
<evidence type="ECO:0000256" key="11">
    <source>
        <dbReference type="ARBA" id="ARBA00022840"/>
    </source>
</evidence>
<organism evidence="18">
    <name type="scientific">marine metagenome</name>
    <dbReference type="NCBI Taxonomy" id="408172"/>
    <lineage>
        <taxon>unclassified sequences</taxon>
        <taxon>metagenomes</taxon>
        <taxon>ecological metagenomes</taxon>
    </lineage>
</organism>
<sequence>MISQKIMLEQINMLREKGQNELNALNSTDQLPEWYYRYLGRKGDLTSLLKQLGTLSSEERPAMGKVINEVKQELQESFELRQKTLRETNLSQQLEIDDLDVTLPGRPCTTGHLHLTTQTLRRIYKIFQEMGFQVYEAPEVESDEFNFQLLNIPEYHPARDMWDTFWVNDEVVLRTHTSPGQIWAMREYYPEPIRVILPGKCYRFEQITPRSEHQFFQVEGLAIGKNIRLTDLIGVMSEFAHKMYGVERKVRFRGSYFPFTEPSIEIDMSCSCGEEDGTESSGCRLCKYTGWLEVAGAGMVHPAVLRNGGYDPEEWSGFAFGMGVERPALLKHNIDDIRYFYGNDLRFLQQF</sequence>
<comment type="catalytic activity">
    <reaction evidence="16">
        <text>tRNA(Phe) + L-phenylalanine + ATP = L-phenylalanyl-tRNA(Phe) + AMP + diphosphate + H(+)</text>
        <dbReference type="Rhea" id="RHEA:19413"/>
        <dbReference type="Rhea" id="RHEA-COMP:9668"/>
        <dbReference type="Rhea" id="RHEA-COMP:9699"/>
        <dbReference type="ChEBI" id="CHEBI:15378"/>
        <dbReference type="ChEBI" id="CHEBI:30616"/>
        <dbReference type="ChEBI" id="CHEBI:33019"/>
        <dbReference type="ChEBI" id="CHEBI:58095"/>
        <dbReference type="ChEBI" id="CHEBI:78442"/>
        <dbReference type="ChEBI" id="CHEBI:78531"/>
        <dbReference type="ChEBI" id="CHEBI:456215"/>
        <dbReference type="EC" id="6.1.1.20"/>
    </reaction>
</comment>
<dbReference type="PANTHER" id="PTHR11538:SF41">
    <property type="entry name" value="PHENYLALANINE--TRNA LIGASE, MITOCHONDRIAL"/>
    <property type="match status" value="1"/>
</dbReference>
<keyword evidence="11" id="KW-0067">ATP-binding</keyword>
<gene>
    <name evidence="18" type="ORF">METZ01_LOCUS73681</name>
</gene>
<evidence type="ECO:0000256" key="15">
    <source>
        <dbReference type="ARBA" id="ARBA00030612"/>
    </source>
</evidence>
<evidence type="ECO:0000259" key="17">
    <source>
        <dbReference type="PROSITE" id="PS50862"/>
    </source>
</evidence>
<evidence type="ECO:0000313" key="18">
    <source>
        <dbReference type="EMBL" id="SVA20827.1"/>
    </source>
</evidence>
<dbReference type="InterPro" id="IPR004188">
    <property type="entry name" value="Phe-tRNA_ligase_II_N"/>
</dbReference>
<keyword evidence="12" id="KW-0460">Magnesium</keyword>
<dbReference type="NCBIfam" id="TIGR00468">
    <property type="entry name" value="pheS"/>
    <property type="match status" value="1"/>
</dbReference>
<evidence type="ECO:0000256" key="8">
    <source>
        <dbReference type="ARBA" id="ARBA00022598"/>
    </source>
</evidence>
<dbReference type="InterPro" id="IPR010978">
    <property type="entry name" value="tRNA-bd_arm"/>
</dbReference>
<dbReference type="InterPro" id="IPR006195">
    <property type="entry name" value="aa-tRNA-synth_II"/>
</dbReference>
<evidence type="ECO:0000256" key="7">
    <source>
        <dbReference type="ARBA" id="ARBA00022490"/>
    </source>
</evidence>
<comment type="similarity">
    <text evidence="3">Belongs to the class-II aminoacyl-tRNA synthetase family. Phe-tRNA synthetase alpha subunit type 1 subfamily.</text>
</comment>
<dbReference type="PROSITE" id="PS50862">
    <property type="entry name" value="AA_TRNA_LIGASE_II"/>
    <property type="match status" value="1"/>
</dbReference>
<evidence type="ECO:0000256" key="5">
    <source>
        <dbReference type="ARBA" id="ARBA00012814"/>
    </source>
</evidence>
<dbReference type="GO" id="GO:0004826">
    <property type="term" value="F:phenylalanine-tRNA ligase activity"/>
    <property type="evidence" value="ECO:0007669"/>
    <property type="project" value="UniProtKB-EC"/>
</dbReference>
<evidence type="ECO:0000256" key="13">
    <source>
        <dbReference type="ARBA" id="ARBA00022917"/>
    </source>
</evidence>
<feature type="domain" description="Aminoacyl-transfer RNA synthetases class-II family profile" evidence="17">
    <location>
        <begin position="123"/>
        <end position="326"/>
    </location>
</feature>
<dbReference type="GO" id="GO:0000049">
    <property type="term" value="F:tRNA binding"/>
    <property type="evidence" value="ECO:0007669"/>
    <property type="project" value="InterPro"/>
</dbReference>
<comment type="subcellular location">
    <subcellularLocation>
        <location evidence="2">Cytoplasm</location>
    </subcellularLocation>
</comment>
<dbReference type="GO" id="GO:0005524">
    <property type="term" value="F:ATP binding"/>
    <property type="evidence" value="ECO:0007669"/>
    <property type="project" value="UniProtKB-KW"/>
</dbReference>
<keyword evidence="8" id="KW-0436">Ligase</keyword>
<reference evidence="18" key="1">
    <citation type="submission" date="2018-05" db="EMBL/GenBank/DDBJ databases">
        <authorList>
            <person name="Lanie J.A."/>
            <person name="Ng W.-L."/>
            <person name="Kazmierczak K.M."/>
            <person name="Andrzejewski T.M."/>
            <person name="Davidsen T.M."/>
            <person name="Wayne K.J."/>
            <person name="Tettelin H."/>
            <person name="Glass J.I."/>
            <person name="Rusch D."/>
            <person name="Podicherti R."/>
            <person name="Tsui H.-C.T."/>
            <person name="Winkler M.E."/>
        </authorList>
    </citation>
    <scope>NUCLEOTIDE SEQUENCE</scope>
</reference>
<dbReference type="Pfam" id="PF02912">
    <property type="entry name" value="Phe_tRNA-synt_N"/>
    <property type="match status" value="1"/>
</dbReference>
<proteinExistence type="inferred from homology"/>
<dbReference type="SUPFAM" id="SSF55681">
    <property type="entry name" value="Class II aaRS and biotin synthetases"/>
    <property type="match status" value="1"/>
</dbReference>
<evidence type="ECO:0000256" key="9">
    <source>
        <dbReference type="ARBA" id="ARBA00022723"/>
    </source>
</evidence>
<protein>
    <recommendedName>
        <fullName evidence="6">Phenylalanine--tRNA ligase alpha subunit</fullName>
        <ecNumber evidence="5">6.1.1.20</ecNumber>
    </recommendedName>
    <alternativeName>
        <fullName evidence="15">Phenylalanyl-tRNA synthetase alpha subunit</fullName>
    </alternativeName>
</protein>
<dbReference type="HAMAP" id="MF_00281">
    <property type="entry name" value="Phe_tRNA_synth_alpha1"/>
    <property type="match status" value="1"/>
</dbReference>
<dbReference type="PANTHER" id="PTHR11538">
    <property type="entry name" value="PHENYLALANYL-TRNA SYNTHETASE"/>
    <property type="match status" value="1"/>
</dbReference>
<keyword evidence="9" id="KW-0479">Metal-binding</keyword>
<name>A0A381U0N4_9ZZZZ</name>
<dbReference type="InterPro" id="IPR022911">
    <property type="entry name" value="Phe_tRNA_ligase_alpha1_bac"/>
</dbReference>
<comment type="subunit">
    <text evidence="4">Tetramer of two alpha and two beta subunits.</text>
</comment>
<dbReference type="Gene3D" id="3.30.930.10">
    <property type="entry name" value="Bira Bifunctional Protein, Domain 2"/>
    <property type="match status" value="1"/>
</dbReference>
<evidence type="ECO:0000256" key="10">
    <source>
        <dbReference type="ARBA" id="ARBA00022741"/>
    </source>
</evidence>
<dbReference type="EMBL" id="UINC01005358">
    <property type="protein sequence ID" value="SVA20827.1"/>
    <property type="molecule type" value="Genomic_DNA"/>
</dbReference>
<dbReference type="GO" id="GO:0046872">
    <property type="term" value="F:metal ion binding"/>
    <property type="evidence" value="ECO:0007669"/>
    <property type="project" value="UniProtKB-KW"/>
</dbReference>
<dbReference type="InterPro" id="IPR002319">
    <property type="entry name" value="Phenylalanyl-tRNA_Synthase"/>
</dbReference>
<evidence type="ECO:0000256" key="2">
    <source>
        <dbReference type="ARBA" id="ARBA00004496"/>
    </source>
</evidence>
<dbReference type="GO" id="GO:0006432">
    <property type="term" value="P:phenylalanyl-tRNA aminoacylation"/>
    <property type="evidence" value="ECO:0007669"/>
    <property type="project" value="InterPro"/>
</dbReference>
<dbReference type="InterPro" id="IPR045864">
    <property type="entry name" value="aa-tRNA-synth_II/BPL/LPL"/>
</dbReference>
<dbReference type="EC" id="6.1.1.20" evidence="5"/>
<evidence type="ECO:0000256" key="14">
    <source>
        <dbReference type="ARBA" id="ARBA00023146"/>
    </source>
</evidence>
<dbReference type="SUPFAM" id="SSF46589">
    <property type="entry name" value="tRNA-binding arm"/>
    <property type="match status" value="1"/>
</dbReference>
<dbReference type="Pfam" id="PF01409">
    <property type="entry name" value="tRNA-synt_2d"/>
    <property type="match status" value="1"/>
</dbReference>
<dbReference type="CDD" id="cd00496">
    <property type="entry name" value="PheRS_alpha_core"/>
    <property type="match status" value="1"/>
</dbReference>
<evidence type="ECO:0000256" key="6">
    <source>
        <dbReference type="ARBA" id="ARBA00015409"/>
    </source>
</evidence>
<keyword evidence="10" id="KW-0547">Nucleotide-binding</keyword>